<keyword evidence="4" id="KW-0788">Thiol protease</keyword>
<sequence>MQAVFGLWVVLVMATTLVVGGEVDGRWESFKAKYGKSYPTPHEEAHRRAVFHRNVAFIAAHHDPLYTVAINEFADLTFDEFSTRKMGLLPPPLPSSSSSSPGAAHLLEAATRLPTQVDWREKGVVTRVKNQLDCGSCWAFSAAGAIEGQQALRTGRLVDLSEENLIDCSWAQGDMGCGGGLPSQAFQYVIDNKGIDTEARYPLASVWISDCTAPELCPCTYNRSAGAVGAVVASYTSLPAGSEAALAHALATVGPISVCIDAEQGLQFYSGGVFSSRSCGSARTDLNHAVLAVGYGSVPVNGTEVEYYIVKNSWGRSWGMDGYVLFARGSNMCGIATLATYPSVI</sequence>
<dbReference type="GO" id="GO:0008234">
    <property type="term" value="F:cysteine-type peptidase activity"/>
    <property type="evidence" value="ECO:0007669"/>
    <property type="project" value="UniProtKB-KW"/>
</dbReference>
<dbReference type="SMART" id="SM00645">
    <property type="entry name" value="Pept_C1"/>
    <property type="match status" value="1"/>
</dbReference>
<dbReference type="OrthoDB" id="190265at2759"/>
<evidence type="ECO:0000256" key="5">
    <source>
        <dbReference type="ARBA" id="ARBA00023157"/>
    </source>
</evidence>
<dbReference type="GeneID" id="14919178"/>
<keyword evidence="5" id="KW-1015">Disulfide bond</keyword>
<dbReference type="AlphaFoldDB" id="L8H210"/>
<dbReference type="FunFam" id="3.90.70.10:FF:000006">
    <property type="entry name" value="Cathepsin S"/>
    <property type="match status" value="1"/>
</dbReference>
<feature type="signal peptide" evidence="6">
    <location>
        <begin position="1"/>
        <end position="20"/>
    </location>
</feature>
<feature type="domain" description="Cathepsin propeptide inhibitor" evidence="8">
    <location>
        <begin position="27"/>
        <end position="81"/>
    </location>
</feature>
<dbReference type="InterPro" id="IPR000169">
    <property type="entry name" value="Pept_cys_AS"/>
</dbReference>
<evidence type="ECO:0000256" key="3">
    <source>
        <dbReference type="ARBA" id="ARBA00022801"/>
    </source>
</evidence>
<dbReference type="PROSITE" id="PS00639">
    <property type="entry name" value="THIOL_PROTEASE_HIS"/>
    <property type="match status" value="1"/>
</dbReference>
<dbReference type="Proteomes" id="UP000011083">
    <property type="component" value="Unassembled WGS sequence"/>
</dbReference>
<dbReference type="STRING" id="1257118.L8H210"/>
<dbReference type="GO" id="GO:0006508">
    <property type="term" value="P:proteolysis"/>
    <property type="evidence" value="ECO:0007669"/>
    <property type="project" value="UniProtKB-KW"/>
</dbReference>
<evidence type="ECO:0000256" key="2">
    <source>
        <dbReference type="ARBA" id="ARBA00022670"/>
    </source>
</evidence>
<keyword evidence="6" id="KW-0732">Signal</keyword>
<dbReference type="Pfam" id="PF00112">
    <property type="entry name" value="Peptidase_C1"/>
    <property type="match status" value="1"/>
</dbReference>
<keyword evidence="2 9" id="KW-0645">Protease</keyword>
<dbReference type="Gene3D" id="3.90.70.10">
    <property type="entry name" value="Cysteine proteinases"/>
    <property type="match status" value="1"/>
</dbReference>
<keyword evidence="10" id="KW-1185">Reference proteome</keyword>
<evidence type="ECO:0000313" key="10">
    <source>
        <dbReference type="Proteomes" id="UP000011083"/>
    </source>
</evidence>
<protein>
    <submittedName>
        <fullName evidence="9">Cathepsin Llike cysteine protease</fullName>
    </submittedName>
</protein>
<dbReference type="RefSeq" id="XP_004340444.1">
    <property type="nucleotide sequence ID" value="XM_004340396.1"/>
</dbReference>
<reference evidence="9 10" key="1">
    <citation type="journal article" date="2013" name="Genome Biol.">
        <title>Genome of Acanthamoeba castellanii highlights extensive lateral gene transfer and early evolution of tyrosine kinase signaling.</title>
        <authorList>
            <person name="Clarke M."/>
            <person name="Lohan A.J."/>
            <person name="Liu B."/>
            <person name="Lagkouvardos I."/>
            <person name="Roy S."/>
            <person name="Zafar N."/>
            <person name="Bertelli C."/>
            <person name="Schilde C."/>
            <person name="Kianianmomeni A."/>
            <person name="Burglin T.R."/>
            <person name="Frech C."/>
            <person name="Turcotte B."/>
            <person name="Kopec K.O."/>
            <person name="Synnott J.M."/>
            <person name="Choo C."/>
            <person name="Paponov I."/>
            <person name="Finkler A."/>
            <person name="Soon Heng Tan C."/>
            <person name="Hutchins A.P."/>
            <person name="Weinmeier T."/>
            <person name="Rattei T."/>
            <person name="Chu J.S."/>
            <person name="Gimenez G."/>
            <person name="Irimia M."/>
            <person name="Rigden D.J."/>
            <person name="Fitzpatrick D.A."/>
            <person name="Lorenzo-Morales J."/>
            <person name="Bateman A."/>
            <person name="Chiu C.H."/>
            <person name="Tang P."/>
            <person name="Hegemann P."/>
            <person name="Fromm H."/>
            <person name="Raoult D."/>
            <person name="Greub G."/>
            <person name="Miranda-Saavedra D."/>
            <person name="Chen N."/>
            <person name="Nash P."/>
            <person name="Ginger M.L."/>
            <person name="Horn M."/>
            <person name="Schaap P."/>
            <person name="Caler L."/>
            <person name="Loftus B."/>
        </authorList>
    </citation>
    <scope>NUCLEOTIDE SEQUENCE [LARGE SCALE GENOMIC DNA]</scope>
    <source>
        <strain evidence="9 10">Neff</strain>
    </source>
</reference>
<dbReference type="PRINTS" id="PR00705">
    <property type="entry name" value="PAPAIN"/>
</dbReference>
<dbReference type="Pfam" id="PF08246">
    <property type="entry name" value="Inhibitor_I29"/>
    <property type="match status" value="1"/>
</dbReference>
<dbReference type="KEGG" id="acan:ACA1_138380"/>
<dbReference type="EMBL" id="KB007956">
    <property type="protein sequence ID" value="ELR18416.1"/>
    <property type="molecule type" value="Genomic_DNA"/>
</dbReference>
<evidence type="ECO:0000259" key="8">
    <source>
        <dbReference type="SMART" id="SM00848"/>
    </source>
</evidence>
<dbReference type="PANTHER" id="PTHR12411">
    <property type="entry name" value="CYSTEINE PROTEASE FAMILY C1-RELATED"/>
    <property type="match status" value="1"/>
</dbReference>
<dbReference type="InterPro" id="IPR025660">
    <property type="entry name" value="Pept_his_AS"/>
</dbReference>
<evidence type="ECO:0000256" key="1">
    <source>
        <dbReference type="ARBA" id="ARBA00008455"/>
    </source>
</evidence>
<dbReference type="CDD" id="cd02248">
    <property type="entry name" value="Peptidase_C1A"/>
    <property type="match status" value="1"/>
</dbReference>
<evidence type="ECO:0000256" key="4">
    <source>
        <dbReference type="ARBA" id="ARBA00022807"/>
    </source>
</evidence>
<accession>L8H210</accession>
<evidence type="ECO:0000259" key="7">
    <source>
        <dbReference type="SMART" id="SM00645"/>
    </source>
</evidence>
<feature type="chain" id="PRO_5018776941" evidence="6">
    <location>
        <begin position="21"/>
        <end position="345"/>
    </location>
</feature>
<dbReference type="SUPFAM" id="SSF54001">
    <property type="entry name" value="Cysteine proteinases"/>
    <property type="match status" value="1"/>
</dbReference>
<gene>
    <name evidence="9" type="ORF">ACA1_138380</name>
</gene>
<comment type="similarity">
    <text evidence="1">Belongs to the peptidase C1 family.</text>
</comment>
<name>L8H210_ACACF</name>
<dbReference type="PROSITE" id="PS00139">
    <property type="entry name" value="THIOL_PROTEASE_CYS"/>
    <property type="match status" value="1"/>
</dbReference>
<evidence type="ECO:0000256" key="6">
    <source>
        <dbReference type="SAM" id="SignalP"/>
    </source>
</evidence>
<dbReference type="VEuPathDB" id="AmoebaDB:ACA1_138380"/>
<dbReference type="InterPro" id="IPR000668">
    <property type="entry name" value="Peptidase_C1A_C"/>
</dbReference>
<dbReference type="InterPro" id="IPR038765">
    <property type="entry name" value="Papain-like_cys_pep_sf"/>
</dbReference>
<dbReference type="OMA" id="LTEWEIW"/>
<dbReference type="InterPro" id="IPR039417">
    <property type="entry name" value="Peptidase_C1A_papain-like"/>
</dbReference>
<feature type="domain" description="Peptidase C1A papain C-terminal" evidence="7">
    <location>
        <begin position="113"/>
        <end position="343"/>
    </location>
</feature>
<dbReference type="InterPro" id="IPR013128">
    <property type="entry name" value="Peptidase_C1A"/>
</dbReference>
<evidence type="ECO:0000313" key="9">
    <source>
        <dbReference type="EMBL" id="ELR18416.1"/>
    </source>
</evidence>
<keyword evidence="3" id="KW-0378">Hydrolase</keyword>
<dbReference type="InterPro" id="IPR013201">
    <property type="entry name" value="Prot_inhib_I29"/>
</dbReference>
<organism evidence="9 10">
    <name type="scientific">Acanthamoeba castellanii (strain ATCC 30010 / Neff)</name>
    <dbReference type="NCBI Taxonomy" id="1257118"/>
    <lineage>
        <taxon>Eukaryota</taxon>
        <taxon>Amoebozoa</taxon>
        <taxon>Discosea</taxon>
        <taxon>Longamoebia</taxon>
        <taxon>Centramoebida</taxon>
        <taxon>Acanthamoebidae</taxon>
        <taxon>Acanthamoeba</taxon>
    </lineage>
</organism>
<proteinExistence type="inferred from homology"/>
<dbReference type="SMART" id="SM00848">
    <property type="entry name" value="Inhibitor_I29"/>
    <property type="match status" value="1"/>
</dbReference>